<gene>
    <name evidence="20" type="ORF">FTV88_2391</name>
</gene>
<dbReference type="InterPro" id="IPR036890">
    <property type="entry name" value="HATPase_C_sf"/>
</dbReference>
<comment type="function">
    <text evidence="11">May play the central regulatory role in sporulation. It may be an element of the effector pathway responsible for the activation of sporulation genes in response to nutritional stress. Spo0A may act in concert with spo0H (a sigma factor) to control the expression of some genes that are critical to the sporulation process.</text>
</comment>
<dbReference type="CDD" id="cd00082">
    <property type="entry name" value="HisKA"/>
    <property type="match status" value="1"/>
</dbReference>
<name>A0A5Q2N3N3_9FIRM</name>
<dbReference type="KEGG" id="hcv:FTV88_2391"/>
<evidence type="ECO:0000256" key="2">
    <source>
        <dbReference type="ARBA" id="ARBA00006402"/>
    </source>
</evidence>
<dbReference type="Gene3D" id="3.30.565.10">
    <property type="entry name" value="Histidine kinase-like ATPase, C-terminal domain"/>
    <property type="match status" value="1"/>
</dbReference>
<evidence type="ECO:0000256" key="11">
    <source>
        <dbReference type="ARBA" id="ARBA00024867"/>
    </source>
</evidence>
<dbReference type="PANTHER" id="PTHR45339:SF1">
    <property type="entry name" value="HYBRID SIGNAL TRANSDUCTION HISTIDINE KINASE J"/>
    <property type="match status" value="1"/>
</dbReference>
<keyword evidence="7" id="KW-0547">Nucleotide-binding</keyword>
<evidence type="ECO:0000256" key="14">
    <source>
        <dbReference type="ARBA" id="ARBA00074306"/>
    </source>
</evidence>
<evidence type="ECO:0000256" key="8">
    <source>
        <dbReference type="ARBA" id="ARBA00022777"/>
    </source>
</evidence>
<protein>
    <recommendedName>
        <fullName evidence="14">Circadian input-output histidine kinase CikA</fullName>
        <ecNumber evidence="3">2.7.13.3</ecNumber>
    </recommendedName>
    <alternativeName>
        <fullName evidence="13">Sensory/regulatory protein RpfC</fullName>
    </alternativeName>
    <alternativeName>
        <fullName evidence="4">Stage 0 sporulation protein A homolog</fullName>
    </alternativeName>
</protein>
<evidence type="ECO:0000259" key="18">
    <source>
        <dbReference type="PROSITE" id="PS50112"/>
    </source>
</evidence>
<keyword evidence="8" id="KW-0418">Kinase</keyword>
<evidence type="ECO:0000256" key="7">
    <source>
        <dbReference type="ARBA" id="ARBA00022741"/>
    </source>
</evidence>
<dbReference type="Gene3D" id="1.10.287.130">
    <property type="match status" value="1"/>
</dbReference>
<evidence type="ECO:0000313" key="20">
    <source>
        <dbReference type="EMBL" id="QGG48489.1"/>
    </source>
</evidence>
<evidence type="ECO:0000259" key="19">
    <source>
        <dbReference type="PROSITE" id="PS50113"/>
    </source>
</evidence>
<dbReference type="Gene3D" id="3.30.450.20">
    <property type="entry name" value="PAS domain"/>
    <property type="match status" value="1"/>
</dbReference>
<proteinExistence type="inferred from homology"/>
<dbReference type="NCBIfam" id="TIGR00229">
    <property type="entry name" value="sensory_box"/>
    <property type="match status" value="1"/>
</dbReference>
<feature type="domain" description="Histidine kinase" evidence="16">
    <location>
        <begin position="160"/>
        <end position="381"/>
    </location>
</feature>
<keyword evidence="6" id="KW-0808">Transferase</keyword>
<evidence type="ECO:0000256" key="10">
    <source>
        <dbReference type="ARBA" id="ARBA00023012"/>
    </source>
</evidence>
<reference evidence="21" key="1">
    <citation type="submission" date="2019-11" db="EMBL/GenBank/DDBJ databases">
        <title>Genome sequence of Heliorestis convoluta strain HH, an alkaliphilic and minimalistic phototrophic bacterium from a soda lake in Egypt.</title>
        <authorList>
            <person name="Dewey E.D."/>
            <person name="Stokes L.M."/>
            <person name="Burchell B.M."/>
            <person name="Shaffer K.N."/>
            <person name="Huntington A.M."/>
            <person name="Baker J.M."/>
            <person name="Nadendla S."/>
            <person name="Giglio M.G."/>
            <person name="Touchman J.W."/>
            <person name="Blankenship R.E."/>
            <person name="Madigan M.T."/>
            <person name="Sattley W.M."/>
        </authorList>
    </citation>
    <scope>NUCLEOTIDE SEQUENCE [LARGE SCALE GENOMIC DNA]</scope>
    <source>
        <strain evidence="21">HH</strain>
    </source>
</reference>
<keyword evidence="5 15" id="KW-0597">Phosphoprotein</keyword>
<dbReference type="InterPro" id="IPR004358">
    <property type="entry name" value="Sig_transdc_His_kin-like_C"/>
</dbReference>
<evidence type="ECO:0000256" key="15">
    <source>
        <dbReference type="PROSITE-ProRule" id="PRU00169"/>
    </source>
</evidence>
<evidence type="ECO:0000256" key="6">
    <source>
        <dbReference type="ARBA" id="ARBA00022679"/>
    </source>
</evidence>
<dbReference type="InterPro" id="IPR000700">
    <property type="entry name" value="PAS-assoc_C"/>
</dbReference>
<dbReference type="PROSITE" id="PS50110">
    <property type="entry name" value="RESPONSE_REGULATORY"/>
    <property type="match status" value="1"/>
</dbReference>
<evidence type="ECO:0000256" key="5">
    <source>
        <dbReference type="ARBA" id="ARBA00022553"/>
    </source>
</evidence>
<dbReference type="SUPFAM" id="SSF52172">
    <property type="entry name" value="CheY-like"/>
    <property type="match status" value="1"/>
</dbReference>
<evidence type="ECO:0000256" key="12">
    <source>
        <dbReference type="ARBA" id="ARBA00064003"/>
    </source>
</evidence>
<keyword evidence="21" id="KW-1185">Reference proteome</keyword>
<organism evidence="20 21">
    <name type="scientific">Heliorestis convoluta</name>
    <dbReference type="NCBI Taxonomy" id="356322"/>
    <lineage>
        <taxon>Bacteria</taxon>
        <taxon>Bacillati</taxon>
        <taxon>Bacillota</taxon>
        <taxon>Clostridia</taxon>
        <taxon>Eubacteriales</taxon>
        <taxon>Heliobacteriaceae</taxon>
        <taxon>Heliorestis</taxon>
    </lineage>
</organism>
<feature type="domain" description="PAC" evidence="19">
    <location>
        <begin position="91"/>
        <end position="142"/>
    </location>
</feature>
<comment type="catalytic activity">
    <reaction evidence="1">
        <text>ATP + protein L-histidine = ADP + protein N-phospho-L-histidine.</text>
        <dbReference type="EC" id="2.7.13.3"/>
    </reaction>
</comment>
<dbReference type="SMART" id="SM00448">
    <property type="entry name" value="REC"/>
    <property type="match status" value="1"/>
</dbReference>
<comment type="subunit">
    <text evidence="12">At low DSF concentrations, interacts with RpfF.</text>
</comment>
<dbReference type="AlphaFoldDB" id="A0A5Q2N3N3"/>
<dbReference type="SUPFAM" id="SSF47384">
    <property type="entry name" value="Homodimeric domain of signal transducing histidine kinase"/>
    <property type="match status" value="1"/>
</dbReference>
<feature type="domain" description="PAS" evidence="18">
    <location>
        <begin position="15"/>
        <end position="60"/>
    </location>
</feature>
<dbReference type="SMART" id="SM00388">
    <property type="entry name" value="HisKA"/>
    <property type="match status" value="1"/>
</dbReference>
<dbReference type="InterPro" id="IPR036097">
    <property type="entry name" value="HisK_dim/P_sf"/>
</dbReference>
<evidence type="ECO:0000259" key="16">
    <source>
        <dbReference type="PROSITE" id="PS50109"/>
    </source>
</evidence>
<dbReference type="PROSITE" id="PS50113">
    <property type="entry name" value="PAC"/>
    <property type="match status" value="1"/>
</dbReference>
<dbReference type="Pfam" id="PF00512">
    <property type="entry name" value="HisKA"/>
    <property type="match status" value="1"/>
</dbReference>
<dbReference type="Gene3D" id="3.40.50.2300">
    <property type="match status" value="1"/>
</dbReference>
<comment type="similarity">
    <text evidence="2">In the N-terminal section; belongs to the phytochrome family.</text>
</comment>
<dbReference type="FunFam" id="3.30.565.10:FF:000010">
    <property type="entry name" value="Sensor histidine kinase RcsC"/>
    <property type="match status" value="1"/>
</dbReference>
<dbReference type="PRINTS" id="PR00344">
    <property type="entry name" value="BCTRLSENSOR"/>
</dbReference>
<dbReference type="PROSITE" id="PS50109">
    <property type="entry name" value="HIS_KIN"/>
    <property type="match status" value="1"/>
</dbReference>
<evidence type="ECO:0000256" key="13">
    <source>
        <dbReference type="ARBA" id="ARBA00068150"/>
    </source>
</evidence>
<dbReference type="InterPro" id="IPR003594">
    <property type="entry name" value="HATPase_dom"/>
</dbReference>
<dbReference type="Pfam" id="PF00072">
    <property type="entry name" value="Response_reg"/>
    <property type="match status" value="1"/>
</dbReference>
<dbReference type="SMART" id="SM00387">
    <property type="entry name" value="HATPase_c"/>
    <property type="match status" value="1"/>
</dbReference>
<feature type="modified residue" description="4-aspartylphosphate" evidence="15">
    <location>
        <position position="475"/>
    </location>
</feature>
<dbReference type="CDD" id="cd17546">
    <property type="entry name" value="REC_hyHK_CKI1_RcsC-like"/>
    <property type="match status" value="1"/>
</dbReference>
<dbReference type="InterPro" id="IPR000014">
    <property type="entry name" value="PAS"/>
</dbReference>
<evidence type="ECO:0000313" key="21">
    <source>
        <dbReference type="Proteomes" id="UP000366051"/>
    </source>
</evidence>
<dbReference type="InterPro" id="IPR001789">
    <property type="entry name" value="Sig_transdc_resp-reg_receiver"/>
</dbReference>
<evidence type="ECO:0000256" key="1">
    <source>
        <dbReference type="ARBA" id="ARBA00000085"/>
    </source>
</evidence>
<dbReference type="InterPro" id="IPR005467">
    <property type="entry name" value="His_kinase_dom"/>
</dbReference>
<dbReference type="EMBL" id="CP045875">
    <property type="protein sequence ID" value="QGG48489.1"/>
    <property type="molecule type" value="Genomic_DNA"/>
</dbReference>
<dbReference type="GO" id="GO:0000155">
    <property type="term" value="F:phosphorelay sensor kinase activity"/>
    <property type="evidence" value="ECO:0007669"/>
    <property type="project" value="InterPro"/>
</dbReference>
<dbReference type="SUPFAM" id="SSF55874">
    <property type="entry name" value="ATPase domain of HSP90 chaperone/DNA topoisomerase II/histidine kinase"/>
    <property type="match status" value="1"/>
</dbReference>
<dbReference type="GO" id="GO:0006355">
    <property type="term" value="P:regulation of DNA-templated transcription"/>
    <property type="evidence" value="ECO:0007669"/>
    <property type="project" value="InterPro"/>
</dbReference>
<dbReference type="Pfam" id="PF02518">
    <property type="entry name" value="HATPase_c"/>
    <property type="match status" value="1"/>
</dbReference>
<dbReference type="PANTHER" id="PTHR45339">
    <property type="entry name" value="HYBRID SIGNAL TRANSDUCTION HISTIDINE KINASE J"/>
    <property type="match status" value="1"/>
</dbReference>
<dbReference type="PROSITE" id="PS50112">
    <property type="entry name" value="PAS"/>
    <property type="match status" value="1"/>
</dbReference>
<dbReference type="CDD" id="cd00130">
    <property type="entry name" value="PAS"/>
    <property type="match status" value="1"/>
</dbReference>
<dbReference type="FunFam" id="1.10.287.130:FF:000002">
    <property type="entry name" value="Two-component osmosensing histidine kinase"/>
    <property type="match status" value="1"/>
</dbReference>
<keyword evidence="9" id="KW-0067">ATP-binding</keyword>
<dbReference type="EC" id="2.7.13.3" evidence="3"/>
<evidence type="ECO:0000256" key="3">
    <source>
        <dbReference type="ARBA" id="ARBA00012438"/>
    </source>
</evidence>
<dbReference type="InterPro" id="IPR011006">
    <property type="entry name" value="CheY-like_superfamily"/>
</dbReference>
<feature type="domain" description="Response regulatory" evidence="17">
    <location>
        <begin position="426"/>
        <end position="542"/>
    </location>
</feature>
<sequence length="555" mass="62438">MEKMGRIILKKELLQNDINQSLLNSLGEALFIIDCVGSIVFLNPIAMQILGWSTEELYGQETTVIVDNPSESRMPIDWMALYEQEGPTLVRTASATFIRKDGSTFPVSYVVRPIICEGERIGLTILFRDISKEKEVEKALREAKRVAECANRAKTDFLATMSHEIRTPMSGIIGMIDLLLETQLSLEQSEFAQVVRDSSTMLLIIINDILDFSKIEASQLHLEIKEFDLPTLIETSVYLLSSKATSKGLTFKKEIDPRLNQVLRGDPIRLRQVLLNLLGNAIKFTSYGKVSLQVTLEQESDQEMLVRFEVTDTGIGISSDSVEKIFNPFVQVDDKSGRHYHGTGLGLPISKKLVHLMGGTIGVTSREGTGSTFRCIIPFAKAKAINKAEKPKPKLNPRKLNSNCSMKKKLHSGKENGKSRCNDSFRVLLVEDNLINQRLVTCQLKKLGYQVDAVLNGQEAIKAVKKHTYHLILMDCQMPVMNGFEATKKIRMMEEEKNIPIIAITARAMNSDRDECIDSGMDDYLSKPFNVKQLEILLAKWLPIEKISPQRRNDD</sequence>
<keyword evidence="10" id="KW-0902">Two-component regulatory system</keyword>
<dbReference type="Pfam" id="PF00989">
    <property type="entry name" value="PAS"/>
    <property type="match status" value="1"/>
</dbReference>
<accession>A0A5Q2N3N3</accession>
<dbReference type="GO" id="GO:0005524">
    <property type="term" value="F:ATP binding"/>
    <property type="evidence" value="ECO:0007669"/>
    <property type="project" value="UniProtKB-KW"/>
</dbReference>
<dbReference type="InterPro" id="IPR013767">
    <property type="entry name" value="PAS_fold"/>
</dbReference>
<dbReference type="InterPro" id="IPR035965">
    <property type="entry name" value="PAS-like_dom_sf"/>
</dbReference>
<evidence type="ECO:0000256" key="4">
    <source>
        <dbReference type="ARBA" id="ARBA00018672"/>
    </source>
</evidence>
<dbReference type="SUPFAM" id="SSF55785">
    <property type="entry name" value="PYP-like sensor domain (PAS domain)"/>
    <property type="match status" value="1"/>
</dbReference>
<evidence type="ECO:0000256" key="9">
    <source>
        <dbReference type="ARBA" id="ARBA00022840"/>
    </source>
</evidence>
<dbReference type="InterPro" id="IPR003661">
    <property type="entry name" value="HisK_dim/P_dom"/>
</dbReference>
<evidence type="ECO:0000259" key="17">
    <source>
        <dbReference type="PROSITE" id="PS50110"/>
    </source>
</evidence>
<dbReference type="Proteomes" id="UP000366051">
    <property type="component" value="Chromosome"/>
</dbReference>
<dbReference type="CDD" id="cd16922">
    <property type="entry name" value="HATPase_EvgS-ArcB-TorS-like"/>
    <property type="match status" value="1"/>
</dbReference>